<dbReference type="PANTHER" id="PTHR30199:SF0">
    <property type="entry name" value="INNER MEMBRANE PROTEIN YDCO"/>
    <property type="match status" value="1"/>
</dbReference>
<dbReference type="AlphaFoldDB" id="A0A285CHP2"/>
<feature type="transmembrane region" description="Helical" evidence="1">
    <location>
        <begin position="308"/>
        <end position="327"/>
    </location>
</feature>
<reference evidence="2 3" key="1">
    <citation type="submission" date="2017-08" db="EMBL/GenBank/DDBJ databases">
        <authorList>
            <person name="de Groot N.N."/>
        </authorList>
    </citation>
    <scope>NUCLEOTIDE SEQUENCE [LARGE SCALE GENOMIC DNA]</scope>
    <source>
        <strain evidence="2 3">JC228</strain>
    </source>
</reference>
<accession>A0A285CHP2</accession>
<evidence type="ECO:0000313" key="3">
    <source>
        <dbReference type="Proteomes" id="UP000219546"/>
    </source>
</evidence>
<feature type="transmembrane region" description="Helical" evidence="1">
    <location>
        <begin position="6"/>
        <end position="26"/>
    </location>
</feature>
<dbReference type="Proteomes" id="UP000219546">
    <property type="component" value="Unassembled WGS sequence"/>
</dbReference>
<feature type="transmembrane region" description="Helical" evidence="1">
    <location>
        <begin position="88"/>
        <end position="108"/>
    </location>
</feature>
<feature type="transmembrane region" description="Helical" evidence="1">
    <location>
        <begin position="282"/>
        <end position="301"/>
    </location>
</feature>
<feature type="transmembrane region" description="Helical" evidence="1">
    <location>
        <begin position="142"/>
        <end position="160"/>
    </location>
</feature>
<feature type="transmembrane region" description="Helical" evidence="1">
    <location>
        <begin position="339"/>
        <end position="368"/>
    </location>
</feature>
<keyword evidence="1" id="KW-1133">Transmembrane helix</keyword>
<dbReference type="OrthoDB" id="9813854at2"/>
<dbReference type="GO" id="GO:0005886">
    <property type="term" value="C:plasma membrane"/>
    <property type="evidence" value="ECO:0007669"/>
    <property type="project" value="TreeGrafter"/>
</dbReference>
<dbReference type="InterPro" id="IPR004711">
    <property type="entry name" value="Benzoate_Transporter"/>
</dbReference>
<feature type="transmembrane region" description="Helical" evidence="1">
    <location>
        <begin position="166"/>
        <end position="184"/>
    </location>
</feature>
<dbReference type="GO" id="GO:0042925">
    <property type="term" value="F:benzoate transmembrane transporter activity"/>
    <property type="evidence" value="ECO:0007669"/>
    <property type="project" value="InterPro"/>
</dbReference>
<dbReference type="EMBL" id="OAOP01000001">
    <property type="protein sequence ID" value="SNX67111.1"/>
    <property type="molecule type" value="Genomic_DNA"/>
</dbReference>
<feature type="transmembrane region" description="Helical" evidence="1">
    <location>
        <begin position="38"/>
        <end position="56"/>
    </location>
</feature>
<protein>
    <submittedName>
        <fullName evidence="2">Benzoate membrane transport protein</fullName>
    </submittedName>
</protein>
<feature type="transmembrane region" description="Helical" evidence="1">
    <location>
        <begin position="196"/>
        <end position="218"/>
    </location>
</feature>
<proteinExistence type="predicted"/>
<feature type="transmembrane region" description="Helical" evidence="1">
    <location>
        <begin position="114"/>
        <end position="133"/>
    </location>
</feature>
<dbReference type="Pfam" id="PF03594">
    <property type="entry name" value="BenE"/>
    <property type="match status" value="1"/>
</dbReference>
<dbReference type="RefSeq" id="WP_097156935.1">
    <property type="nucleotide sequence ID" value="NZ_JBEPMQ010000003.1"/>
</dbReference>
<dbReference type="PANTHER" id="PTHR30199">
    <property type="entry name" value="MFS FAMILY TRANSPORTER, PREDICTED SUBSTRATE BENZOATE"/>
    <property type="match status" value="1"/>
</dbReference>
<keyword evidence="3" id="KW-1185">Reference proteome</keyword>
<keyword evidence="1" id="KW-0812">Transmembrane</keyword>
<evidence type="ECO:0000256" key="1">
    <source>
        <dbReference type="SAM" id="Phobius"/>
    </source>
</evidence>
<organism evidence="2 3">
    <name type="scientific">Bacillus oleivorans</name>
    <dbReference type="NCBI Taxonomy" id="1448271"/>
    <lineage>
        <taxon>Bacteria</taxon>
        <taxon>Bacillati</taxon>
        <taxon>Bacillota</taxon>
        <taxon>Bacilli</taxon>
        <taxon>Bacillales</taxon>
        <taxon>Bacillaceae</taxon>
        <taxon>Bacillus</taxon>
    </lineage>
</organism>
<sequence>MNTQNVFTGITAAILACTGAAVFVIDTAISAGFSQIELVSWMFSIYLLGGIASLFLTVVYKIPIIGAHSLATIVFLSTSAMNYSLPELAGSYLIAGLIIVIIGLTGLFDRLIKLLPTAIIDAMMAGILANYIVKVIPAIKDLPIVGMMTVVGFLISQIIFKKVPRFLGALLFGSVALFILHRPIEMDGVSFVIPQVVAPEFSIVGVISLSIPIAFLILSNETAVAMTALKKNGYSPPVSRTVVTSGIATSIAGFFGGHAAGPGGMTTALCSSPEAGPKKERYWAAIIASLLIALFGLFAWFTIPFIQILPGSFLTIIAGFSLLGILGNSLYSTFGNQNYYFSSIFTFIVALSGITVFQISPAVCALIVGILTSRILKEGGENSLEEKKVEEGKQQKEGA</sequence>
<name>A0A285CHP2_9BACI</name>
<evidence type="ECO:0000313" key="2">
    <source>
        <dbReference type="EMBL" id="SNX67111.1"/>
    </source>
</evidence>
<keyword evidence="1" id="KW-0472">Membrane</keyword>
<gene>
    <name evidence="2" type="ORF">SAMN05877753_101426</name>
</gene>